<accession>A0ABU0RCC0</accession>
<gene>
    <name evidence="5" type="primary">recX</name>
    <name evidence="9" type="ORF">QFZ26_003267</name>
</gene>
<reference evidence="9 10" key="1">
    <citation type="submission" date="2023-07" db="EMBL/GenBank/DDBJ databases">
        <title>Comparative genomics of wheat-associated soil bacteria to identify genetic determinants of phenazine resistance.</title>
        <authorList>
            <person name="Mouncey N."/>
        </authorList>
    </citation>
    <scope>NUCLEOTIDE SEQUENCE [LARGE SCALE GENOMIC DNA]</scope>
    <source>
        <strain evidence="9 10">V3I3</strain>
    </source>
</reference>
<dbReference type="PANTHER" id="PTHR33602:SF1">
    <property type="entry name" value="REGULATORY PROTEIN RECX FAMILY PROTEIN"/>
    <property type="match status" value="1"/>
</dbReference>
<evidence type="ECO:0000256" key="4">
    <source>
        <dbReference type="ARBA" id="ARBA00022490"/>
    </source>
</evidence>
<dbReference type="Pfam" id="PF02631">
    <property type="entry name" value="RecX_HTH2"/>
    <property type="match status" value="1"/>
</dbReference>
<dbReference type="InterPro" id="IPR053925">
    <property type="entry name" value="RecX_HTH_3rd"/>
</dbReference>
<evidence type="ECO:0000256" key="6">
    <source>
        <dbReference type="SAM" id="MobiDB-lite"/>
    </source>
</evidence>
<dbReference type="PANTHER" id="PTHR33602">
    <property type="entry name" value="REGULATORY PROTEIN RECX FAMILY PROTEIN"/>
    <property type="match status" value="1"/>
</dbReference>
<evidence type="ECO:0000256" key="3">
    <source>
        <dbReference type="ARBA" id="ARBA00018111"/>
    </source>
</evidence>
<name>A0ABU0RCC0_9MICO</name>
<evidence type="ECO:0000256" key="2">
    <source>
        <dbReference type="ARBA" id="ARBA00009695"/>
    </source>
</evidence>
<evidence type="ECO:0000313" key="9">
    <source>
        <dbReference type="EMBL" id="MDQ0895712.1"/>
    </source>
</evidence>
<comment type="subcellular location">
    <subcellularLocation>
        <location evidence="1 5">Cytoplasm</location>
    </subcellularLocation>
</comment>
<evidence type="ECO:0000259" key="8">
    <source>
        <dbReference type="Pfam" id="PF21981"/>
    </source>
</evidence>
<dbReference type="Pfam" id="PF21981">
    <property type="entry name" value="RecX_HTH3"/>
    <property type="match status" value="1"/>
</dbReference>
<keyword evidence="4 5" id="KW-0963">Cytoplasm</keyword>
<keyword evidence="10" id="KW-1185">Reference proteome</keyword>
<dbReference type="HAMAP" id="MF_01114">
    <property type="entry name" value="RecX"/>
    <property type="match status" value="1"/>
</dbReference>
<evidence type="ECO:0000313" key="10">
    <source>
        <dbReference type="Proteomes" id="UP001239083"/>
    </source>
</evidence>
<organism evidence="9 10">
    <name type="scientific">Agromyces ramosus</name>
    <dbReference type="NCBI Taxonomy" id="33879"/>
    <lineage>
        <taxon>Bacteria</taxon>
        <taxon>Bacillati</taxon>
        <taxon>Actinomycetota</taxon>
        <taxon>Actinomycetes</taxon>
        <taxon>Micrococcales</taxon>
        <taxon>Microbacteriaceae</taxon>
        <taxon>Agromyces</taxon>
    </lineage>
</organism>
<evidence type="ECO:0000256" key="1">
    <source>
        <dbReference type="ARBA" id="ARBA00004496"/>
    </source>
</evidence>
<feature type="domain" description="RecX third three-helical" evidence="8">
    <location>
        <begin position="222"/>
        <end position="269"/>
    </location>
</feature>
<comment type="similarity">
    <text evidence="2 5">Belongs to the RecX family.</text>
</comment>
<feature type="compositionally biased region" description="Low complexity" evidence="6">
    <location>
        <begin position="78"/>
        <end position="91"/>
    </location>
</feature>
<comment type="function">
    <text evidence="5">Modulates RecA activity.</text>
</comment>
<feature type="region of interest" description="Disordered" evidence="6">
    <location>
        <begin position="1"/>
        <end position="119"/>
    </location>
</feature>
<comment type="caution">
    <text evidence="9">The sequence shown here is derived from an EMBL/GenBank/DDBJ whole genome shotgun (WGS) entry which is preliminary data.</text>
</comment>
<dbReference type="RefSeq" id="WP_307044020.1">
    <property type="nucleotide sequence ID" value="NZ_JAUSYY010000001.1"/>
</dbReference>
<dbReference type="Gene3D" id="1.10.10.10">
    <property type="entry name" value="Winged helix-like DNA-binding domain superfamily/Winged helix DNA-binding domain"/>
    <property type="match status" value="2"/>
</dbReference>
<dbReference type="Proteomes" id="UP001239083">
    <property type="component" value="Unassembled WGS sequence"/>
</dbReference>
<sequence length="278" mass="29800">MNNVSSGRLAPVTYLPWVREPSADAPAADRAVESDGSVEHAETARPSTRATEPERTDALQAAEAPSRDDAGEADGGDLVDAAVPVVAAGDSRGNGFGSRRGASSRRAARDGQVSADALDETGAERDDRIDRLVVSRLRRSALSVAEVRSVLVEHGLDDVEVEEWIERYERLGYLDDARLAEQVVHSHGVRRGRGSGAIMQELGRRGVDTSIARTVVDELDPETELENARAVAARRARQLTGLDRQTAERRLSAFLARRGYPGDVVREAVSAALAAEGS</sequence>
<dbReference type="InterPro" id="IPR036388">
    <property type="entry name" value="WH-like_DNA-bd_sf"/>
</dbReference>
<protein>
    <recommendedName>
        <fullName evidence="3 5">Regulatory protein RecX</fullName>
    </recommendedName>
</protein>
<evidence type="ECO:0000259" key="7">
    <source>
        <dbReference type="Pfam" id="PF02631"/>
    </source>
</evidence>
<proteinExistence type="inferred from homology"/>
<dbReference type="EMBL" id="JAUSYY010000001">
    <property type="protein sequence ID" value="MDQ0895712.1"/>
    <property type="molecule type" value="Genomic_DNA"/>
</dbReference>
<evidence type="ECO:0000256" key="5">
    <source>
        <dbReference type="HAMAP-Rule" id="MF_01114"/>
    </source>
</evidence>
<feature type="domain" description="RecX second three-helical" evidence="7">
    <location>
        <begin position="175"/>
        <end position="214"/>
    </location>
</feature>
<dbReference type="InterPro" id="IPR053924">
    <property type="entry name" value="RecX_HTH_2nd"/>
</dbReference>
<feature type="compositionally biased region" description="Basic and acidic residues" evidence="6">
    <location>
        <begin position="30"/>
        <end position="43"/>
    </location>
</feature>
<dbReference type="InterPro" id="IPR003783">
    <property type="entry name" value="Regulatory_RecX"/>
</dbReference>